<feature type="domain" description="DEAD/DEAH-box helicase" evidence="1">
    <location>
        <begin position="95"/>
        <end position="185"/>
    </location>
</feature>
<dbReference type="STRING" id="128403.WA1_14170"/>
<dbReference type="EMBL" id="ANNX02000016">
    <property type="protein sequence ID" value="KYC43236.1"/>
    <property type="molecule type" value="Genomic_DNA"/>
</dbReference>
<evidence type="ECO:0000259" key="1">
    <source>
        <dbReference type="Pfam" id="PF00270"/>
    </source>
</evidence>
<dbReference type="InterPro" id="IPR052511">
    <property type="entry name" value="ATP-dep_Helicase"/>
</dbReference>
<reference evidence="2 3" key="1">
    <citation type="journal article" date="2013" name="Genome Biol. Evol.">
        <title>Genomes of Stigonematalean cyanobacteria (subsection V) and the evolution of oxygenic photosynthesis from prokaryotes to plastids.</title>
        <authorList>
            <person name="Dagan T."/>
            <person name="Roettger M."/>
            <person name="Stucken K."/>
            <person name="Landan G."/>
            <person name="Koch R."/>
            <person name="Major P."/>
            <person name="Gould S.B."/>
            <person name="Goremykin V.V."/>
            <person name="Rippka R."/>
            <person name="Tandeau de Marsac N."/>
            <person name="Gugger M."/>
            <person name="Lockhart P.J."/>
            <person name="Allen J.F."/>
            <person name="Brune I."/>
            <person name="Maus I."/>
            <person name="Puhler A."/>
            <person name="Martin W.F."/>
        </authorList>
    </citation>
    <scope>NUCLEOTIDE SEQUENCE [LARGE SCALE GENOMIC DNA]</scope>
    <source>
        <strain evidence="2 3">PCC 7110</strain>
    </source>
</reference>
<dbReference type="GO" id="GO:0016887">
    <property type="term" value="F:ATP hydrolysis activity"/>
    <property type="evidence" value="ECO:0007669"/>
    <property type="project" value="TreeGrafter"/>
</dbReference>
<gene>
    <name evidence="2" type="ORF">WA1_14170</name>
</gene>
<dbReference type="SUPFAM" id="SSF52540">
    <property type="entry name" value="P-loop containing nucleoside triphosphate hydrolases"/>
    <property type="match status" value="1"/>
</dbReference>
<dbReference type="PANTHER" id="PTHR47962">
    <property type="entry name" value="ATP-DEPENDENT HELICASE LHR-RELATED-RELATED"/>
    <property type="match status" value="1"/>
</dbReference>
<keyword evidence="3" id="KW-1185">Reference proteome</keyword>
<organism evidence="2 3">
    <name type="scientific">Scytonema hofmannii PCC 7110</name>
    <dbReference type="NCBI Taxonomy" id="128403"/>
    <lineage>
        <taxon>Bacteria</taxon>
        <taxon>Bacillati</taxon>
        <taxon>Cyanobacteriota</taxon>
        <taxon>Cyanophyceae</taxon>
        <taxon>Nostocales</taxon>
        <taxon>Scytonemataceae</taxon>
        <taxon>Scytonema</taxon>
    </lineage>
</organism>
<evidence type="ECO:0000313" key="2">
    <source>
        <dbReference type="EMBL" id="KYC43236.1"/>
    </source>
</evidence>
<dbReference type="Pfam" id="PF00270">
    <property type="entry name" value="DEAD"/>
    <property type="match status" value="1"/>
</dbReference>
<dbReference type="InterPro" id="IPR027417">
    <property type="entry name" value="P-loop_NTPase"/>
</dbReference>
<dbReference type="GO" id="GO:0003677">
    <property type="term" value="F:DNA binding"/>
    <property type="evidence" value="ECO:0007669"/>
    <property type="project" value="TreeGrafter"/>
</dbReference>
<dbReference type="PANTHER" id="PTHR47962:SF5">
    <property type="entry name" value="ATP-DEPENDENT HELICASE LHR-RELATED"/>
    <property type="match status" value="1"/>
</dbReference>
<protein>
    <recommendedName>
        <fullName evidence="1">DEAD/DEAH-box helicase domain-containing protein</fullName>
    </recommendedName>
</protein>
<dbReference type="GO" id="GO:0005524">
    <property type="term" value="F:ATP binding"/>
    <property type="evidence" value="ECO:0007669"/>
    <property type="project" value="InterPro"/>
</dbReference>
<evidence type="ECO:0000313" key="3">
    <source>
        <dbReference type="Proteomes" id="UP000076925"/>
    </source>
</evidence>
<proteinExistence type="predicted"/>
<dbReference type="OrthoDB" id="9774462at2"/>
<dbReference type="Proteomes" id="UP000076925">
    <property type="component" value="Unassembled WGS sequence"/>
</dbReference>
<dbReference type="AlphaFoldDB" id="A0A139XEX6"/>
<dbReference type="Gene3D" id="3.40.50.300">
    <property type="entry name" value="P-loop containing nucleotide triphosphate hydrolases"/>
    <property type="match status" value="1"/>
</dbReference>
<comment type="caution">
    <text evidence="2">The sequence shown here is derived from an EMBL/GenBank/DDBJ whole genome shotgun (WGS) entry which is preliminary data.</text>
</comment>
<sequence length="189" mass="21591">MNIFDFRHKLIKDYSSYVTSFIHIKDKRIVQYVRDNFSQGTLWPEPLIQLNPAFEPGGWIDELVEQGILHSECSRIFRVKKDEQQENGQPLCLHKHQADAIGIARDGYNYVLTTGTGSGKSLSYIIPIVDRVLKLGSVQGIQAIVVYPMNALANSQAKELEKFLCRGYPENQQPVTFARYTGQENDQER</sequence>
<name>A0A139XEX6_9CYAN</name>
<accession>A0A139XEX6</accession>
<dbReference type="RefSeq" id="WP_026135137.1">
    <property type="nucleotide sequence ID" value="NZ_KQ976354.1"/>
</dbReference>
<dbReference type="InterPro" id="IPR011545">
    <property type="entry name" value="DEAD/DEAH_box_helicase_dom"/>
</dbReference>